<dbReference type="RefSeq" id="WP_322134593.1">
    <property type="nucleotide sequence ID" value="NZ_CP085036.1"/>
</dbReference>
<feature type="domain" description="Ig-like" evidence="2">
    <location>
        <begin position="153"/>
        <end position="241"/>
    </location>
</feature>
<dbReference type="PANTHER" id="PTHR31157">
    <property type="entry name" value="SCP DOMAIN-CONTAINING PROTEIN"/>
    <property type="match status" value="1"/>
</dbReference>
<dbReference type="Pfam" id="PF00188">
    <property type="entry name" value="CAP"/>
    <property type="match status" value="1"/>
</dbReference>
<evidence type="ECO:0000313" key="4">
    <source>
        <dbReference type="Proteomes" id="UP001160142"/>
    </source>
</evidence>
<dbReference type="PROSITE" id="PS50835">
    <property type="entry name" value="IG_LIKE"/>
    <property type="match status" value="1"/>
</dbReference>
<feature type="signal peptide" evidence="1">
    <location>
        <begin position="1"/>
        <end position="27"/>
    </location>
</feature>
<dbReference type="Pfam" id="PF04122">
    <property type="entry name" value="CW_binding_2"/>
    <property type="match status" value="3"/>
</dbReference>
<gene>
    <name evidence="3" type="ORF">M2152_002492</name>
</gene>
<accession>A0ABT6KQP9</accession>
<dbReference type="Gene3D" id="2.60.40.2700">
    <property type="match status" value="1"/>
</dbReference>
<dbReference type="PANTHER" id="PTHR31157:SF1">
    <property type="entry name" value="SCP DOMAIN-CONTAINING PROTEIN"/>
    <property type="match status" value="1"/>
</dbReference>
<proteinExistence type="predicted"/>
<evidence type="ECO:0000313" key="3">
    <source>
        <dbReference type="EMBL" id="MDH6182310.1"/>
    </source>
</evidence>
<evidence type="ECO:0000256" key="1">
    <source>
        <dbReference type="SAM" id="SignalP"/>
    </source>
</evidence>
<dbReference type="Gene3D" id="3.40.33.10">
    <property type="entry name" value="CAP"/>
    <property type="match status" value="1"/>
</dbReference>
<dbReference type="Proteomes" id="UP001160142">
    <property type="component" value="Unassembled WGS sequence"/>
</dbReference>
<dbReference type="SUPFAM" id="SSF55797">
    <property type="entry name" value="PR-1-like"/>
    <property type="match status" value="1"/>
</dbReference>
<dbReference type="EMBL" id="JARXVQ010000001">
    <property type="protein sequence ID" value="MDH6182310.1"/>
    <property type="molecule type" value="Genomic_DNA"/>
</dbReference>
<evidence type="ECO:0000259" key="2">
    <source>
        <dbReference type="PROSITE" id="PS50835"/>
    </source>
</evidence>
<comment type="caution">
    <text evidence="3">The sequence shown here is derived from an EMBL/GenBank/DDBJ whole genome shotgun (WGS) entry which is preliminary data.</text>
</comment>
<dbReference type="CDD" id="cd05379">
    <property type="entry name" value="CAP_bacterial"/>
    <property type="match status" value="1"/>
</dbReference>
<feature type="chain" id="PRO_5045564910" evidence="1">
    <location>
        <begin position="28"/>
        <end position="541"/>
    </location>
</feature>
<name>A0ABT6KQP9_9MICO</name>
<reference evidence="3 4" key="1">
    <citation type="submission" date="2023-04" db="EMBL/GenBank/DDBJ databases">
        <title>Genome Encyclopedia of Bacteria and Archaea VI: Functional Genomics of Type Strains.</title>
        <authorList>
            <person name="Whitman W."/>
        </authorList>
    </citation>
    <scope>NUCLEOTIDE SEQUENCE [LARGE SCALE GENOMIC DNA]</scope>
    <source>
        <strain evidence="3 4">SG_E_30_P1</strain>
    </source>
</reference>
<dbReference type="InterPro" id="IPR035940">
    <property type="entry name" value="CAP_sf"/>
</dbReference>
<keyword evidence="1" id="KW-0732">Signal</keyword>
<keyword evidence="4" id="KW-1185">Reference proteome</keyword>
<sequence length="541" mass="54120">MARLSRAAVALVVGALVTFGLVTPANAATGMAGEVFTLVNQQRASQGLPALVSDPTLDHAAATWAQYLASTGQFIHSSSSWRSDMISGAGWTFSGENIAAGYPSSSTVMNAWMNSSGHRANILNGSYVGVGIGYVSGGPYGHYWVQIFAGSAPRVTPGSTPVISGSATVGGSLTASTSGWPSGTTLSWSWASGGVTIPGATSQTYTPTITDGGRKLTVSVTGSKSGYYPATTVSAPSATVSNGASSTRIAGANRYEASANMSRAGFAGGAPVAFVASGIDFPDALSAAPAAVHSGGPLLLTHPTTLSPAVDAELRRLAPARIVVTGGPVSVSEAVVTQLQSIAPVTRLSGATRYEVSRAVVDDAFESAPLVYLATGKTYPDALTAGAAAGHLDAPVILVDGTASSIDPATLALLRSLGTSSIRIAGGSLSVSDGIRASLSSVGFTVDRRSGANRYEVAQAINAQAFGSASSGYLASGQNFPDALAGAALAGYQSVPLYLSAANCVPVSTSRGMTAAGIRSVTLLGGTATLSPAVASFTHCP</sequence>
<dbReference type="InterPro" id="IPR007253">
    <property type="entry name" value="Cell_wall-bd_2"/>
</dbReference>
<protein>
    <submittedName>
        <fullName evidence="3">Cell wall-binding protein</fullName>
    </submittedName>
</protein>
<dbReference type="InterPro" id="IPR014044">
    <property type="entry name" value="CAP_dom"/>
</dbReference>
<organism evidence="3 4">
    <name type="scientific">Antiquaquibacter oligotrophicus</name>
    <dbReference type="NCBI Taxonomy" id="2880260"/>
    <lineage>
        <taxon>Bacteria</taxon>
        <taxon>Bacillati</taxon>
        <taxon>Actinomycetota</taxon>
        <taxon>Actinomycetes</taxon>
        <taxon>Micrococcales</taxon>
        <taxon>Microbacteriaceae</taxon>
        <taxon>Antiquaquibacter</taxon>
    </lineage>
</organism>
<dbReference type="InterPro" id="IPR007110">
    <property type="entry name" value="Ig-like_dom"/>
</dbReference>